<protein>
    <recommendedName>
        <fullName evidence="4">Calcium-binding protein</fullName>
    </recommendedName>
</protein>
<accession>A0ABX6P2V8</accession>
<evidence type="ECO:0008006" key="4">
    <source>
        <dbReference type="Google" id="ProtNLM"/>
    </source>
</evidence>
<feature type="region of interest" description="Disordered" evidence="1">
    <location>
        <begin position="126"/>
        <end position="159"/>
    </location>
</feature>
<feature type="compositionally biased region" description="Low complexity" evidence="1">
    <location>
        <begin position="127"/>
        <end position="152"/>
    </location>
</feature>
<dbReference type="InterPro" id="IPR011049">
    <property type="entry name" value="Serralysin-like_metalloprot_C"/>
</dbReference>
<keyword evidence="3" id="KW-1185">Reference proteome</keyword>
<dbReference type="Proteomes" id="UP000500826">
    <property type="component" value="Chromosome"/>
</dbReference>
<name>A0ABX6P2V8_9BURK</name>
<dbReference type="EMBL" id="CP053418">
    <property type="protein sequence ID" value="QJW83678.1"/>
    <property type="molecule type" value="Genomic_DNA"/>
</dbReference>
<gene>
    <name evidence="2" type="ORF">HK414_05255</name>
</gene>
<proteinExistence type="predicted"/>
<evidence type="ECO:0000313" key="3">
    <source>
        <dbReference type="Proteomes" id="UP000500826"/>
    </source>
</evidence>
<evidence type="ECO:0000256" key="1">
    <source>
        <dbReference type="SAM" id="MobiDB-lite"/>
    </source>
</evidence>
<dbReference type="Gene3D" id="2.150.10.10">
    <property type="entry name" value="Serralysin-like metalloprotease, C-terminal"/>
    <property type="match status" value="1"/>
</dbReference>
<sequence length="159" mass="16453">MIDGGEGVDTVGYFYYGFETALTFTSGLHDGNGVQLDPVSGLSDTLVSIERLEFSGGLGNDSVTGGMEQNFFRGNGGDDTMTGGGGDDVFAFVPNDELSGNDRITDLGIGDARTSATWACGSSLPGTTRRSWATASSASARRPPARRCCTSASAKARTT</sequence>
<dbReference type="SUPFAM" id="SSF51120">
    <property type="entry name" value="beta-Roll"/>
    <property type="match status" value="1"/>
</dbReference>
<dbReference type="PRINTS" id="PR00313">
    <property type="entry name" value="CABNDNGRPT"/>
</dbReference>
<organism evidence="2 3">
    <name type="scientific">Ramlibacter terrae</name>
    <dbReference type="NCBI Taxonomy" id="2732511"/>
    <lineage>
        <taxon>Bacteria</taxon>
        <taxon>Pseudomonadati</taxon>
        <taxon>Pseudomonadota</taxon>
        <taxon>Betaproteobacteria</taxon>
        <taxon>Burkholderiales</taxon>
        <taxon>Comamonadaceae</taxon>
        <taxon>Ramlibacter</taxon>
    </lineage>
</organism>
<reference evidence="2 3" key="1">
    <citation type="submission" date="2020-05" db="EMBL/GenBank/DDBJ databases">
        <title>Ramlibacter rhizophilus sp. nov., isolated from rhizosphere soil of national flower Mugunghwa from South Korea.</title>
        <authorList>
            <person name="Zheng-Fei Y."/>
            <person name="Huan T."/>
        </authorList>
    </citation>
    <scope>NUCLEOTIDE SEQUENCE [LARGE SCALE GENOMIC DNA]</scope>
    <source>
        <strain evidence="2 3">H242</strain>
    </source>
</reference>
<evidence type="ECO:0000313" key="2">
    <source>
        <dbReference type="EMBL" id="QJW83678.1"/>
    </source>
</evidence>